<accession>A0ABW2FS23</accession>
<dbReference type="RefSeq" id="WP_345704902.1">
    <property type="nucleotide sequence ID" value="NZ_BAABKV010000001.1"/>
</dbReference>
<reference evidence="3" key="1">
    <citation type="journal article" date="2019" name="Int. J. Syst. Evol. Microbiol.">
        <title>The Global Catalogue of Microorganisms (GCM) 10K type strain sequencing project: providing services to taxonomists for standard genome sequencing and annotation.</title>
        <authorList>
            <consortium name="The Broad Institute Genomics Platform"/>
            <consortium name="The Broad Institute Genome Sequencing Center for Infectious Disease"/>
            <person name="Wu L."/>
            <person name="Ma J."/>
        </authorList>
    </citation>
    <scope>NUCLEOTIDE SEQUENCE [LARGE SCALE GENOMIC DNA]</scope>
    <source>
        <strain evidence="3">CGMCC 1.12859</strain>
    </source>
</reference>
<evidence type="ECO:0000313" key="3">
    <source>
        <dbReference type="Proteomes" id="UP001596435"/>
    </source>
</evidence>
<sequence length="208" mass="21677">MAVHHTHAPRLAHRLGAALRHAAVRPAPVAAADPALPAAAARALATARVGLGFVFLWAFLDKALGWGYATPSARSWVDGGSPTKGFLSHVSAGPLQSVFHHMAGQTWADWSFMLGLLGIGLALVGGVALRIAALGGSLLMALMWAAEWPPARHLADGTASGSSNPVADYHLVYALLLIAVAATGAGSTWGAGRRWAELPIVRDHAWLR</sequence>
<keyword evidence="1" id="KW-0472">Membrane</keyword>
<proteinExistence type="predicted"/>
<keyword evidence="3" id="KW-1185">Reference proteome</keyword>
<organism evidence="2 3">
    <name type="scientific">Kitasatospora paranensis</name>
    <dbReference type="NCBI Taxonomy" id="258053"/>
    <lineage>
        <taxon>Bacteria</taxon>
        <taxon>Bacillati</taxon>
        <taxon>Actinomycetota</taxon>
        <taxon>Actinomycetes</taxon>
        <taxon>Kitasatosporales</taxon>
        <taxon>Streptomycetaceae</taxon>
        <taxon>Kitasatospora</taxon>
    </lineage>
</organism>
<gene>
    <name evidence="2" type="ORF">ACFQMG_05145</name>
</gene>
<protein>
    <recommendedName>
        <fullName evidence="4">DoxX family membrane protein</fullName>
    </recommendedName>
</protein>
<keyword evidence="1" id="KW-0812">Transmembrane</keyword>
<dbReference type="Proteomes" id="UP001596435">
    <property type="component" value="Unassembled WGS sequence"/>
</dbReference>
<name>A0ABW2FS23_9ACTN</name>
<evidence type="ECO:0000256" key="1">
    <source>
        <dbReference type="SAM" id="Phobius"/>
    </source>
</evidence>
<comment type="caution">
    <text evidence="2">The sequence shown here is derived from an EMBL/GenBank/DDBJ whole genome shotgun (WGS) entry which is preliminary data.</text>
</comment>
<feature type="transmembrane region" description="Helical" evidence="1">
    <location>
        <begin position="112"/>
        <end position="145"/>
    </location>
</feature>
<keyword evidence="1" id="KW-1133">Transmembrane helix</keyword>
<dbReference type="EMBL" id="JBHTAJ010000007">
    <property type="protein sequence ID" value="MFC7178949.1"/>
    <property type="molecule type" value="Genomic_DNA"/>
</dbReference>
<feature type="transmembrane region" description="Helical" evidence="1">
    <location>
        <begin position="171"/>
        <end position="192"/>
    </location>
</feature>
<evidence type="ECO:0008006" key="4">
    <source>
        <dbReference type="Google" id="ProtNLM"/>
    </source>
</evidence>
<evidence type="ECO:0000313" key="2">
    <source>
        <dbReference type="EMBL" id="MFC7178949.1"/>
    </source>
</evidence>